<dbReference type="PANTHER" id="PTHR30250">
    <property type="entry name" value="PST FAMILY PREDICTED COLANIC ACID TRANSPORTER"/>
    <property type="match status" value="1"/>
</dbReference>
<evidence type="ECO:0000256" key="5">
    <source>
        <dbReference type="ARBA" id="ARBA00023136"/>
    </source>
</evidence>
<name>A0A2S6ILG0_9FLAO</name>
<keyword evidence="5 6" id="KW-0472">Membrane</keyword>
<sequence length="416" mass="46618">MLAITQRLRNNITQEQLFMLSAFIVNGGNYFYNLMLGRYLGPTQFADAAILITLLLVLSFIAMTFQLTVTKVTVEFAPEQKKSFIAKIYKYAIGTGLFLGMITVGFAGGLKDIFQTQSSGMFVAFGMAIPLYFIMSINRGVLQGENNFFNLSITYQTEMLCRLLLTFSLLLLVDLPSEYAVSIAIGVSFIAGLFPLNRNSKNTSPAIIISKTEQKRILLFFILTACYELTQIVCNNSDILLVKHYFPSYDAGLYASLALIGRVVYFVTWMFVMLLLPKVLQNRKEGKDAVPVLKKFVGYITALSLVIVGFTFIFPTTAVYLLFGEDYVSIAPLLGWYALATSFFALANIFAYYFLSLDHYKPIVITAIFGALQVVTIILFHDSLLQVVMDQVYVMAGLLIAQLCYFSKEQHRAKKA</sequence>
<feature type="transmembrane region" description="Helical" evidence="6">
    <location>
        <begin position="17"/>
        <end position="36"/>
    </location>
</feature>
<evidence type="ECO:0000313" key="7">
    <source>
        <dbReference type="EMBL" id="PPK95038.1"/>
    </source>
</evidence>
<dbReference type="Proteomes" id="UP000239002">
    <property type="component" value="Unassembled WGS sequence"/>
</dbReference>
<dbReference type="RefSeq" id="WP_104515472.1">
    <property type="nucleotide sequence ID" value="NZ_MQVW01000024.1"/>
</dbReference>
<gene>
    <name evidence="7" type="ORF">LY01_01791</name>
</gene>
<protein>
    <submittedName>
        <fullName evidence="7">O-antigen/teichoic acid export membrane protein</fullName>
    </submittedName>
</protein>
<dbReference type="InterPro" id="IPR050833">
    <property type="entry name" value="Poly_Biosynth_Transport"/>
</dbReference>
<keyword evidence="3 6" id="KW-0812">Transmembrane</keyword>
<dbReference type="GO" id="GO:0005886">
    <property type="term" value="C:plasma membrane"/>
    <property type="evidence" value="ECO:0007669"/>
    <property type="project" value="UniProtKB-SubCell"/>
</dbReference>
<feature type="transmembrane region" description="Helical" evidence="6">
    <location>
        <begin position="335"/>
        <end position="355"/>
    </location>
</feature>
<keyword evidence="2" id="KW-1003">Cell membrane</keyword>
<evidence type="ECO:0000256" key="2">
    <source>
        <dbReference type="ARBA" id="ARBA00022475"/>
    </source>
</evidence>
<dbReference type="OrthoDB" id="105016at2"/>
<feature type="transmembrane region" description="Helical" evidence="6">
    <location>
        <begin position="88"/>
        <end position="110"/>
    </location>
</feature>
<feature type="transmembrane region" description="Helical" evidence="6">
    <location>
        <begin position="48"/>
        <end position="67"/>
    </location>
</feature>
<feature type="transmembrane region" description="Helical" evidence="6">
    <location>
        <begin position="387"/>
        <end position="406"/>
    </location>
</feature>
<feature type="transmembrane region" description="Helical" evidence="6">
    <location>
        <begin position="122"/>
        <end position="141"/>
    </location>
</feature>
<evidence type="ECO:0000256" key="1">
    <source>
        <dbReference type="ARBA" id="ARBA00004651"/>
    </source>
</evidence>
<feature type="transmembrane region" description="Helical" evidence="6">
    <location>
        <begin position="296"/>
        <end position="323"/>
    </location>
</feature>
<evidence type="ECO:0000313" key="8">
    <source>
        <dbReference type="Proteomes" id="UP000239002"/>
    </source>
</evidence>
<feature type="transmembrane region" description="Helical" evidence="6">
    <location>
        <begin position="153"/>
        <end position="173"/>
    </location>
</feature>
<comment type="subcellular location">
    <subcellularLocation>
        <location evidence="1">Cell membrane</location>
        <topology evidence="1">Multi-pass membrane protein</topology>
    </subcellularLocation>
</comment>
<dbReference type="EMBL" id="PTJE01000003">
    <property type="protein sequence ID" value="PPK95038.1"/>
    <property type="molecule type" value="Genomic_DNA"/>
</dbReference>
<proteinExistence type="predicted"/>
<feature type="transmembrane region" description="Helical" evidence="6">
    <location>
        <begin position="217"/>
        <end position="233"/>
    </location>
</feature>
<keyword evidence="4 6" id="KW-1133">Transmembrane helix</keyword>
<evidence type="ECO:0000256" key="3">
    <source>
        <dbReference type="ARBA" id="ARBA00022692"/>
    </source>
</evidence>
<feature type="transmembrane region" description="Helical" evidence="6">
    <location>
        <begin position="179"/>
        <end position="196"/>
    </location>
</feature>
<accession>A0A2S6ILG0</accession>
<evidence type="ECO:0000256" key="6">
    <source>
        <dbReference type="SAM" id="Phobius"/>
    </source>
</evidence>
<evidence type="ECO:0000256" key="4">
    <source>
        <dbReference type="ARBA" id="ARBA00022989"/>
    </source>
</evidence>
<feature type="transmembrane region" description="Helical" evidence="6">
    <location>
        <begin position="253"/>
        <end position="276"/>
    </location>
</feature>
<comment type="caution">
    <text evidence="7">The sequence shown here is derived from an EMBL/GenBank/DDBJ whole genome shotgun (WGS) entry which is preliminary data.</text>
</comment>
<feature type="transmembrane region" description="Helical" evidence="6">
    <location>
        <begin position="362"/>
        <end position="381"/>
    </location>
</feature>
<organism evidence="7 8">
    <name type="scientific">Nonlabens xylanidelens</name>
    <dbReference type="NCBI Taxonomy" id="191564"/>
    <lineage>
        <taxon>Bacteria</taxon>
        <taxon>Pseudomonadati</taxon>
        <taxon>Bacteroidota</taxon>
        <taxon>Flavobacteriia</taxon>
        <taxon>Flavobacteriales</taxon>
        <taxon>Flavobacteriaceae</taxon>
        <taxon>Nonlabens</taxon>
    </lineage>
</organism>
<keyword evidence="8" id="KW-1185">Reference proteome</keyword>
<reference evidence="7 8" key="1">
    <citation type="submission" date="2018-02" db="EMBL/GenBank/DDBJ databases">
        <title>Genomic Encyclopedia of Archaeal and Bacterial Type Strains, Phase II (KMG-II): from individual species to whole genera.</title>
        <authorList>
            <person name="Goeker M."/>
        </authorList>
    </citation>
    <scope>NUCLEOTIDE SEQUENCE [LARGE SCALE GENOMIC DNA]</scope>
    <source>
        <strain evidence="7 8">DSM 16809</strain>
    </source>
</reference>
<dbReference type="PANTHER" id="PTHR30250:SF28">
    <property type="entry name" value="POLYSACCHARIDE BIOSYNTHESIS PROTEIN"/>
    <property type="match status" value="1"/>
</dbReference>
<dbReference type="AlphaFoldDB" id="A0A2S6ILG0"/>